<dbReference type="AlphaFoldDB" id="A0A0F6SF54"/>
<evidence type="ECO:0000259" key="1">
    <source>
        <dbReference type="PROSITE" id="PS51746"/>
    </source>
</evidence>
<name>A0A0F6SF54_9BACT</name>
<dbReference type="GO" id="GO:0004722">
    <property type="term" value="F:protein serine/threonine phosphatase activity"/>
    <property type="evidence" value="ECO:0007669"/>
    <property type="project" value="InterPro"/>
</dbReference>
<reference evidence="2 3" key="1">
    <citation type="submission" date="2015-03" db="EMBL/GenBank/DDBJ databases">
        <title>Genome assembly of Sandaracinus amylolyticus DSM 53668.</title>
        <authorList>
            <person name="Sharma G."/>
            <person name="Subramanian S."/>
        </authorList>
    </citation>
    <scope>NUCLEOTIDE SEQUENCE [LARGE SCALE GENOMIC DNA]</scope>
    <source>
        <strain evidence="2 3">DSM 53668</strain>
    </source>
</reference>
<dbReference type="InterPro" id="IPR036457">
    <property type="entry name" value="PPM-type-like_dom_sf"/>
</dbReference>
<evidence type="ECO:0000313" key="2">
    <source>
        <dbReference type="EMBL" id="AKF06349.1"/>
    </source>
</evidence>
<keyword evidence="3" id="KW-1185">Reference proteome</keyword>
<dbReference type="PANTHER" id="PTHR47992">
    <property type="entry name" value="PROTEIN PHOSPHATASE"/>
    <property type="match status" value="1"/>
</dbReference>
<dbReference type="Proteomes" id="UP000034883">
    <property type="component" value="Chromosome"/>
</dbReference>
<protein>
    <submittedName>
        <fullName evidence="2">Serine/threonine phosphatase PrpC, regulation of stationary phase</fullName>
    </submittedName>
</protein>
<dbReference type="InterPro" id="IPR015655">
    <property type="entry name" value="PP2C"/>
</dbReference>
<dbReference type="STRING" id="927083.DB32_003498"/>
<gene>
    <name evidence="2" type="ORF">DB32_003498</name>
</gene>
<dbReference type="InterPro" id="IPR001932">
    <property type="entry name" value="PPM-type_phosphatase-like_dom"/>
</dbReference>
<feature type="domain" description="PPM-type phosphatase" evidence="1">
    <location>
        <begin position="3"/>
        <end position="246"/>
    </location>
</feature>
<dbReference type="OrthoDB" id="5496340at2"/>
<evidence type="ECO:0000313" key="3">
    <source>
        <dbReference type="Proteomes" id="UP000034883"/>
    </source>
</evidence>
<dbReference type="PROSITE" id="PS51746">
    <property type="entry name" value="PPM_2"/>
    <property type="match status" value="1"/>
</dbReference>
<dbReference type="SMART" id="SM00331">
    <property type="entry name" value="PP2C_SIG"/>
    <property type="match status" value="1"/>
</dbReference>
<proteinExistence type="predicted"/>
<dbReference type="CDD" id="cd00143">
    <property type="entry name" value="PP2Cc"/>
    <property type="match status" value="1"/>
</dbReference>
<dbReference type="KEGG" id="samy:DB32_003498"/>
<dbReference type="Gene3D" id="3.60.40.10">
    <property type="entry name" value="PPM-type phosphatase domain"/>
    <property type="match status" value="1"/>
</dbReference>
<organism evidence="2 3">
    <name type="scientific">Sandaracinus amylolyticus</name>
    <dbReference type="NCBI Taxonomy" id="927083"/>
    <lineage>
        <taxon>Bacteria</taxon>
        <taxon>Pseudomonadati</taxon>
        <taxon>Myxococcota</taxon>
        <taxon>Polyangia</taxon>
        <taxon>Polyangiales</taxon>
        <taxon>Sandaracinaceae</taxon>
        <taxon>Sandaracinus</taxon>
    </lineage>
</organism>
<dbReference type="SMART" id="SM00332">
    <property type="entry name" value="PP2Cc"/>
    <property type="match status" value="1"/>
</dbReference>
<sequence length="248" mass="26816">MRVISQASTHVGRRENNEDAFCADDAAGLYVVADGMGGYEGGEVASRTAVDTLRKYFARMAPDGGLGLEDATDDHALARGRMDLALRIAHREICRKKVGLLAQMGSTIASVVLQQDHALIAHVGDSRVYRMRGGIFEAMTRDHSLYAEMEAAGRMSLPPRHQCSFQHVITRALGVPGDSRPDLRIERAEVGDVFVIASDGLTDVLEDEQLARWVLVEPAETLTERLVEAALAAGAHDNVTVVVARVVG</sequence>
<dbReference type="SUPFAM" id="SSF81606">
    <property type="entry name" value="PP2C-like"/>
    <property type="match status" value="1"/>
</dbReference>
<dbReference type="RefSeq" id="WP_053233529.1">
    <property type="nucleotide sequence ID" value="NZ_CP011125.1"/>
</dbReference>
<dbReference type="Pfam" id="PF13672">
    <property type="entry name" value="PP2C_2"/>
    <property type="match status" value="1"/>
</dbReference>
<dbReference type="EMBL" id="CP011125">
    <property type="protein sequence ID" value="AKF06349.1"/>
    <property type="molecule type" value="Genomic_DNA"/>
</dbReference>
<accession>A0A0F6SF54</accession>